<dbReference type="SUPFAM" id="SSF52833">
    <property type="entry name" value="Thioredoxin-like"/>
    <property type="match status" value="1"/>
</dbReference>
<evidence type="ECO:0000259" key="7">
    <source>
        <dbReference type="PROSITE" id="PS51352"/>
    </source>
</evidence>
<feature type="disulfide bond" description="Redox-active" evidence="6">
    <location>
        <begin position="60"/>
        <end position="94"/>
    </location>
</feature>
<comment type="miscellaneous">
    <text evidence="6">The active site is a conserved redox-active cysteine residue, the peroxidatic cysteine (C(P)), which makes the nucleophilic attack on the peroxide substrate. The peroxide oxidizes the C(P)-SH to cysteine sulfenic acid (C(P)-SOH), which then reacts with another cysteine residue, the resolving cysteine (C(R)), to form a disulfide bridge. The disulfide is subsequently reduced by an appropriate electron donor to complete the catalytic cycle. In this atypical 2-Cys peroxiredoxin, C(R) is present in the same subunit to form an intramolecular disulfide. The disulfide is subsequently reduced by thioredoxin.</text>
</comment>
<dbReference type="EC" id="1.11.1.24" evidence="6"/>
<dbReference type="InterPro" id="IPR036249">
    <property type="entry name" value="Thioredoxin-like_sf"/>
</dbReference>
<gene>
    <name evidence="6 8" type="primary">tpx</name>
    <name evidence="8" type="ORF">GCM10007384_16070</name>
</gene>
<dbReference type="Pfam" id="PF08534">
    <property type="entry name" value="Redoxin"/>
    <property type="match status" value="1"/>
</dbReference>
<evidence type="ECO:0000256" key="5">
    <source>
        <dbReference type="ARBA" id="ARBA00023284"/>
    </source>
</evidence>
<dbReference type="RefSeq" id="WP_027411705.1">
    <property type="nucleotide sequence ID" value="NZ_BMWS01000008.1"/>
</dbReference>
<comment type="caution">
    <text evidence="8">The sequence shown here is derived from an EMBL/GenBank/DDBJ whole genome shotgun (WGS) entry which is preliminary data.</text>
</comment>
<comment type="subunit">
    <text evidence="6">Homodimer.</text>
</comment>
<evidence type="ECO:0000256" key="3">
    <source>
        <dbReference type="ARBA" id="ARBA00023002"/>
    </source>
</evidence>
<comment type="similarity">
    <text evidence="6">Belongs to the peroxiredoxin family. Tpx subfamily.</text>
</comment>
<sequence>MASITIKGNTIHTNGTLPEVGKNAPDFELVNTDLSTTKLSDYKGTRVVLNVFPSIDTGTCAASVRAFNKEASNLSNTKVLCISKDLPFAQDRFCGAEGLKNVINHSDFRTGDFGKNYGLEIIDGPLQGLHSRAVIVLDENAKVLYTEQVSEIVEEPNYSAVLDILS</sequence>
<dbReference type="InterPro" id="IPR013766">
    <property type="entry name" value="Thioredoxin_domain"/>
</dbReference>
<dbReference type="Proteomes" id="UP000601108">
    <property type="component" value="Unassembled WGS sequence"/>
</dbReference>
<comment type="function">
    <text evidence="6">Thiol-specific peroxidase that catalyzes the reduction of hydrogen peroxide and organic hydroperoxides to water and alcohols, respectively. Plays a role in cell protection against oxidative stress by detoxifying peroxides.</text>
</comment>
<dbReference type="Gene3D" id="3.40.30.10">
    <property type="entry name" value="Glutaredoxin"/>
    <property type="match status" value="1"/>
</dbReference>
<dbReference type="NCBIfam" id="NF001808">
    <property type="entry name" value="PRK00522.1"/>
    <property type="match status" value="1"/>
</dbReference>
<dbReference type="EMBL" id="BMWS01000008">
    <property type="protein sequence ID" value="GGX15172.1"/>
    <property type="molecule type" value="Genomic_DNA"/>
</dbReference>
<keyword evidence="9" id="KW-1185">Reference proteome</keyword>
<dbReference type="CDD" id="cd03014">
    <property type="entry name" value="PRX_Atyp2cys"/>
    <property type="match status" value="1"/>
</dbReference>
<evidence type="ECO:0000313" key="9">
    <source>
        <dbReference type="Proteomes" id="UP000601108"/>
    </source>
</evidence>
<reference evidence="8 9" key="1">
    <citation type="journal article" date="2014" name="Int. J. Syst. Evol. Microbiol.">
        <title>Complete genome sequence of Corynebacterium casei LMG S-19264T (=DSM 44701T), isolated from a smear-ripened cheese.</title>
        <authorList>
            <consortium name="US DOE Joint Genome Institute (JGI-PGF)"/>
            <person name="Walter F."/>
            <person name="Albersmeier A."/>
            <person name="Kalinowski J."/>
            <person name="Ruckert C."/>
        </authorList>
    </citation>
    <scope>NUCLEOTIDE SEQUENCE [LARGE SCALE GENOMIC DNA]</scope>
    <source>
        <strain evidence="8 9">KCTC 12285</strain>
    </source>
</reference>
<dbReference type="GO" id="GO:0008379">
    <property type="term" value="F:thioredoxin peroxidase activity"/>
    <property type="evidence" value="ECO:0007669"/>
    <property type="project" value="UniProtKB-UniRule"/>
</dbReference>
<keyword evidence="3 6" id="KW-0560">Oxidoreductase</keyword>
<keyword evidence="4 6" id="KW-1015">Disulfide bond</keyword>
<dbReference type="InterPro" id="IPR002065">
    <property type="entry name" value="TPX"/>
</dbReference>
<keyword evidence="2 6" id="KW-0049">Antioxidant</keyword>
<protein>
    <recommendedName>
        <fullName evidence="6">Thiol peroxidase</fullName>
        <shortName evidence="6">Tpx</shortName>
        <ecNumber evidence="6">1.11.1.24</ecNumber>
    </recommendedName>
    <alternativeName>
        <fullName evidence="6">Peroxiredoxin tpx</fullName>
        <shortName evidence="6">Prx</shortName>
    </alternativeName>
    <alternativeName>
        <fullName evidence="6">Thioredoxin peroxidase</fullName>
    </alternativeName>
    <alternativeName>
        <fullName evidence="6">Thioredoxin-dependent peroxiredoxin</fullName>
    </alternativeName>
</protein>
<keyword evidence="1 6" id="KW-0575">Peroxidase</keyword>
<name>A0A918JUD2_9FLAO</name>
<keyword evidence="5 6" id="KW-0676">Redox-active center</keyword>
<dbReference type="AlphaFoldDB" id="A0A918JUD2"/>
<evidence type="ECO:0000313" key="8">
    <source>
        <dbReference type="EMBL" id="GGX15172.1"/>
    </source>
</evidence>
<accession>A0A918JUD2</accession>
<dbReference type="PROSITE" id="PS01265">
    <property type="entry name" value="TPX"/>
    <property type="match status" value="1"/>
</dbReference>
<organism evidence="8 9">
    <name type="scientific">Aquimarina muelleri</name>
    <dbReference type="NCBI Taxonomy" id="279356"/>
    <lineage>
        <taxon>Bacteria</taxon>
        <taxon>Pseudomonadati</taxon>
        <taxon>Bacteroidota</taxon>
        <taxon>Flavobacteriia</taxon>
        <taxon>Flavobacteriales</taxon>
        <taxon>Flavobacteriaceae</taxon>
        <taxon>Aquimarina</taxon>
    </lineage>
</organism>
<evidence type="ECO:0000256" key="2">
    <source>
        <dbReference type="ARBA" id="ARBA00022862"/>
    </source>
</evidence>
<dbReference type="PANTHER" id="PTHR43110">
    <property type="entry name" value="THIOL PEROXIDASE"/>
    <property type="match status" value="1"/>
</dbReference>
<dbReference type="InterPro" id="IPR013740">
    <property type="entry name" value="Redoxin"/>
</dbReference>
<dbReference type="InterPro" id="IPR050455">
    <property type="entry name" value="Tpx_Peroxidase_subfamily"/>
</dbReference>
<evidence type="ECO:0000256" key="1">
    <source>
        <dbReference type="ARBA" id="ARBA00022559"/>
    </source>
</evidence>
<evidence type="ECO:0000256" key="6">
    <source>
        <dbReference type="HAMAP-Rule" id="MF_00269"/>
    </source>
</evidence>
<dbReference type="PROSITE" id="PS51352">
    <property type="entry name" value="THIOREDOXIN_2"/>
    <property type="match status" value="1"/>
</dbReference>
<comment type="catalytic activity">
    <reaction evidence="6">
        <text>a hydroperoxide + [thioredoxin]-dithiol = an alcohol + [thioredoxin]-disulfide + H2O</text>
        <dbReference type="Rhea" id="RHEA:62620"/>
        <dbReference type="Rhea" id="RHEA-COMP:10698"/>
        <dbReference type="Rhea" id="RHEA-COMP:10700"/>
        <dbReference type="ChEBI" id="CHEBI:15377"/>
        <dbReference type="ChEBI" id="CHEBI:29950"/>
        <dbReference type="ChEBI" id="CHEBI:30879"/>
        <dbReference type="ChEBI" id="CHEBI:35924"/>
        <dbReference type="ChEBI" id="CHEBI:50058"/>
        <dbReference type="EC" id="1.11.1.24"/>
    </reaction>
</comment>
<dbReference type="HAMAP" id="MF_00269">
    <property type="entry name" value="Tpx"/>
    <property type="match status" value="1"/>
</dbReference>
<proteinExistence type="inferred from homology"/>
<dbReference type="PANTHER" id="PTHR43110:SF1">
    <property type="entry name" value="THIOL PEROXIDASE"/>
    <property type="match status" value="1"/>
</dbReference>
<dbReference type="InterPro" id="IPR018219">
    <property type="entry name" value="Tpx_CS"/>
</dbReference>
<feature type="domain" description="Thioredoxin" evidence="7">
    <location>
        <begin position="18"/>
        <end position="166"/>
    </location>
</feature>
<evidence type="ECO:0000256" key="4">
    <source>
        <dbReference type="ARBA" id="ARBA00023157"/>
    </source>
</evidence>
<feature type="active site" description="Cysteine sulfenic acid (-SOH) intermediate" evidence="6">
    <location>
        <position position="60"/>
    </location>
</feature>